<evidence type="ECO:0000313" key="2">
    <source>
        <dbReference type="EMBL" id="KUM65122.1"/>
    </source>
</evidence>
<accession>A0A117NR86</accession>
<sequence>MTPTTTNTLSSTRRNLNNGIGRPRNISITTLINSKIIPTGTSAVRRAINDQLRTGTDKGNLILSVYPLAERLACTIAIYARIWPWLLVEAPWPCLASNTTK</sequence>
<gene>
    <name evidence="2" type="ORF">ACN42_g1976</name>
</gene>
<feature type="compositionally biased region" description="Low complexity" evidence="1">
    <location>
        <begin position="1"/>
        <end position="18"/>
    </location>
</feature>
<evidence type="ECO:0000313" key="3">
    <source>
        <dbReference type="Proteomes" id="UP000055045"/>
    </source>
</evidence>
<reference evidence="2 3" key="1">
    <citation type="submission" date="2015-10" db="EMBL/GenBank/DDBJ databases">
        <title>Genome sequencing of Penicillium freii.</title>
        <authorList>
            <person name="Nguyen H.D."/>
            <person name="Visagie C.M."/>
            <person name="Seifert K.A."/>
        </authorList>
    </citation>
    <scope>NUCLEOTIDE SEQUENCE [LARGE SCALE GENOMIC DNA]</scope>
    <source>
        <strain evidence="2 3">DAOM 242723</strain>
    </source>
</reference>
<feature type="region of interest" description="Disordered" evidence="1">
    <location>
        <begin position="1"/>
        <end position="21"/>
    </location>
</feature>
<name>A0A117NR86_PENFR</name>
<comment type="caution">
    <text evidence="2">The sequence shown here is derived from an EMBL/GenBank/DDBJ whole genome shotgun (WGS) entry which is preliminary data.</text>
</comment>
<dbReference type="EMBL" id="LLXE01000033">
    <property type="protein sequence ID" value="KUM65122.1"/>
    <property type="molecule type" value="Genomic_DNA"/>
</dbReference>
<keyword evidence="3" id="KW-1185">Reference proteome</keyword>
<dbReference type="Proteomes" id="UP000055045">
    <property type="component" value="Unassembled WGS sequence"/>
</dbReference>
<dbReference type="AlphaFoldDB" id="A0A117NR86"/>
<protein>
    <submittedName>
        <fullName evidence="2">Uncharacterized protein</fullName>
    </submittedName>
</protein>
<proteinExistence type="predicted"/>
<organism evidence="2 3">
    <name type="scientific">Penicillium freii</name>
    <dbReference type="NCBI Taxonomy" id="48697"/>
    <lineage>
        <taxon>Eukaryota</taxon>
        <taxon>Fungi</taxon>
        <taxon>Dikarya</taxon>
        <taxon>Ascomycota</taxon>
        <taxon>Pezizomycotina</taxon>
        <taxon>Eurotiomycetes</taxon>
        <taxon>Eurotiomycetidae</taxon>
        <taxon>Eurotiales</taxon>
        <taxon>Aspergillaceae</taxon>
        <taxon>Penicillium</taxon>
    </lineage>
</organism>
<evidence type="ECO:0000256" key="1">
    <source>
        <dbReference type="SAM" id="MobiDB-lite"/>
    </source>
</evidence>